<organism evidence="1 2">
    <name type="scientific">Tenacibaculum finnmarkense genomovar finnmarkense</name>
    <dbReference type="NCBI Taxonomy" id="1458503"/>
    <lineage>
        <taxon>Bacteria</taxon>
        <taxon>Pseudomonadati</taxon>
        <taxon>Bacteroidota</taxon>
        <taxon>Flavobacteriia</taxon>
        <taxon>Flavobacteriales</taxon>
        <taxon>Flavobacteriaceae</taxon>
        <taxon>Tenacibaculum</taxon>
        <taxon>Tenacibaculum finnmarkense</taxon>
    </lineage>
</organism>
<comment type="caution">
    <text evidence="1">The sequence shown here is derived from an EMBL/GenBank/DDBJ whole genome shotgun (WGS) entry which is preliminary data.</text>
</comment>
<dbReference type="RefSeq" id="WP_101916200.1">
    <property type="nucleotide sequence ID" value="NZ_JAJHTL010000062.1"/>
</dbReference>
<name>A0AAP1RHB1_9FLAO</name>
<evidence type="ECO:0000313" key="2">
    <source>
        <dbReference type="Proteomes" id="UP000806077"/>
    </source>
</evidence>
<dbReference type="Proteomes" id="UP000806077">
    <property type="component" value="Unassembled WGS sequence"/>
</dbReference>
<dbReference type="AlphaFoldDB" id="A0AAP1RHB1"/>
<dbReference type="InterPro" id="IPR058522">
    <property type="entry name" value="DUF8209"/>
</dbReference>
<accession>A0AAP1RHB1</accession>
<proteinExistence type="predicted"/>
<keyword evidence="2" id="KW-1185">Reference proteome</keyword>
<gene>
    <name evidence="1" type="ORF">F7645_12845</name>
</gene>
<dbReference type="EMBL" id="WXXV01000055">
    <property type="protein sequence ID" value="MBE7696301.1"/>
    <property type="molecule type" value="Genomic_DNA"/>
</dbReference>
<protein>
    <recommendedName>
        <fullName evidence="3">Phage membrane protein</fullName>
    </recommendedName>
</protein>
<sequence length="175" mass="19776">MIESEFNTVDLSYESYKFREELRNQLLLQANYSYEPGMWEYEGKWYFSKFDLYIAILAYEIAEQFGILDIVGLIAVLSGAPLIPTRAKFKGSIKGTSVASKYLSKIPGELPFRVPTVIGYPKIIGGKGLKKRLTKIIGRIVGRATPIIGWGILTYDLGSIFYDTQMVYNHIVDGK</sequence>
<evidence type="ECO:0008006" key="3">
    <source>
        <dbReference type="Google" id="ProtNLM"/>
    </source>
</evidence>
<dbReference type="Pfam" id="PF26636">
    <property type="entry name" value="DUF8209"/>
    <property type="match status" value="1"/>
</dbReference>
<reference evidence="1 2" key="1">
    <citation type="journal article" date="2020" name="Int. J. Syst. Evol. Microbiol.">
        <title>Tenacibaculum piscium sp. nov., isolated from skin ulcers of sea-farmed fish, and description of Tenacibaculum finnmarkense sp. nov. with subdivision into genomovars finnmarkense and ulcerans.</title>
        <authorList>
            <person name="Olsen A.B."/>
            <person name="Spilsberg B."/>
            <person name="Nilsen H.K."/>
            <person name="Lagesen K."/>
            <person name="Gulla S."/>
            <person name="Avendano-Herrera R."/>
            <person name="Irgang R."/>
            <person name="Duchaud E."/>
            <person name="Colquhoun D.J."/>
        </authorList>
    </citation>
    <scope>NUCLEOTIDE SEQUENCE [LARGE SCALE GENOMIC DNA]</scope>
    <source>
        <strain evidence="1 2">TNO037</strain>
    </source>
</reference>
<evidence type="ECO:0000313" key="1">
    <source>
        <dbReference type="EMBL" id="MBE7696301.1"/>
    </source>
</evidence>